<dbReference type="PROSITE" id="PS50943">
    <property type="entry name" value="HTH_CROC1"/>
    <property type="match status" value="1"/>
</dbReference>
<evidence type="ECO:0000259" key="1">
    <source>
        <dbReference type="PROSITE" id="PS50943"/>
    </source>
</evidence>
<dbReference type="InterPro" id="IPR001387">
    <property type="entry name" value="Cro/C1-type_HTH"/>
</dbReference>
<dbReference type="Pfam" id="PF13560">
    <property type="entry name" value="HTH_31"/>
    <property type="match status" value="1"/>
</dbReference>
<dbReference type="Proteomes" id="UP000186785">
    <property type="component" value="Unassembled WGS sequence"/>
</dbReference>
<dbReference type="EMBL" id="MQSV01000002">
    <property type="protein sequence ID" value="OKL48811.1"/>
    <property type="molecule type" value="Genomic_DNA"/>
</dbReference>
<dbReference type="GO" id="GO:0003677">
    <property type="term" value="F:DNA binding"/>
    <property type="evidence" value="ECO:0007669"/>
    <property type="project" value="InterPro"/>
</dbReference>
<name>A0A1Q5PMN3_9ACTO</name>
<dbReference type="OrthoDB" id="9809730at2"/>
<protein>
    <recommendedName>
        <fullName evidence="1">HTH cro/C1-type domain-containing protein</fullName>
    </recommendedName>
</protein>
<gene>
    <name evidence="2" type="ORF">BSR29_02845</name>
</gene>
<dbReference type="SUPFAM" id="SSF47413">
    <property type="entry name" value="lambda repressor-like DNA-binding domains"/>
    <property type="match status" value="1"/>
</dbReference>
<evidence type="ECO:0000313" key="3">
    <source>
        <dbReference type="Proteomes" id="UP000186785"/>
    </source>
</evidence>
<dbReference type="CDD" id="cd00093">
    <property type="entry name" value="HTH_XRE"/>
    <property type="match status" value="1"/>
</dbReference>
<proteinExistence type="predicted"/>
<feature type="domain" description="HTH cro/C1-type" evidence="1">
    <location>
        <begin position="23"/>
        <end position="79"/>
    </location>
</feature>
<evidence type="ECO:0000313" key="2">
    <source>
        <dbReference type="EMBL" id="OKL48811.1"/>
    </source>
</evidence>
<dbReference type="InterPro" id="IPR010982">
    <property type="entry name" value="Lambda_DNA-bd_dom_sf"/>
</dbReference>
<dbReference type="SMART" id="SM00530">
    <property type="entry name" value="HTH_XRE"/>
    <property type="match status" value="1"/>
</dbReference>
<comment type="caution">
    <text evidence="2">The sequence shown here is derived from an EMBL/GenBank/DDBJ whole genome shotgun (WGS) entry which is preliminary data.</text>
</comment>
<sequence>MTLLVIRKEALVGPQQNSFGAFLKDRRLAAGVTQRSLAVKLDVTRQHMSDLEAGKRLPSSELAEGIASELHLSSVDRDLMRDAIARDKEAVPTDLGGYIMDTDLARVALRRARDTKLSAQGWEKVIEVIESEAGDGGH</sequence>
<reference evidence="2 3" key="1">
    <citation type="submission" date="2016-11" db="EMBL/GenBank/DDBJ databases">
        <title>Actinomyces gypaetusis sp. nov. isolated from the vulture Gypaetus barbatus in Qinghai Tibet Plateau China.</title>
        <authorList>
            <person name="Meng X."/>
        </authorList>
    </citation>
    <scope>NUCLEOTIDE SEQUENCE [LARGE SCALE GENOMIC DNA]</scope>
    <source>
        <strain evidence="2 3">VUL4_2</strain>
    </source>
</reference>
<organism evidence="2 3">
    <name type="scientific">Boudabousia liubingyangii</name>
    <dbReference type="NCBI Taxonomy" id="1921764"/>
    <lineage>
        <taxon>Bacteria</taxon>
        <taxon>Bacillati</taxon>
        <taxon>Actinomycetota</taxon>
        <taxon>Actinomycetes</taxon>
        <taxon>Actinomycetales</taxon>
        <taxon>Actinomycetaceae</taxon>
        <taxon>Boudabousia</taxon>
    </lineage>
</organism>
<keyword evidence="3" id="KW-1185">Reference proteome</keyword>
<accession>A0A1Q5PMN3</accession>
<dbReference type="Gene3D" id="1.10.260.40">
    <property type="entry name" value="lambda repressor-like DNA-binding domains"/>
    <property type="match status" value="1"/>
</dbReference>
<dbReference type="AlphaFoldDB" id="A0A1Q5PMN3"/>